<dbReference type="PROSITE" id="PS51203">
    <property type="entry name" value="CS"/>
    <property type="match status" value="1"/>
</dbReference>
<dbReference type="FunFam" id="2.60.40.790:FF:000012">
    <property type="entry name" value="SGT1 homolog, MIS12 kinetochore complex assembly cochaperone"/>
    <property type="match status" value="1"/>
</dbReference>
<evidence type="ECO:0000259" key="1">
    <source>
        <dbReference type="PROSITE" id="PS51048"/>
    </source>
</evidence>
<dbReference type="InterPro" id="IPR007699">
    <property type="entry name" value="SGS_dom"/>
</dbReference>
<name>A0A6J1T2K6_FRAOC</name>
<dbReference type="Proteomes" id="UP000504606">
    <property type="component" value="Unplaced"/>
</dbReference>
<evidence type="ECO:0000313" key="4">
    <source>
        <dbReference type="RefSeq" id="XP_026287503.1"/>
    </source>
</evidence>
<dbReference type="InterPro" id="IPR044563">
    <property type="entry name" value="Sgt1-like"/>
</dbReference>
<dbReference type="PANTHER" id="PTHR45862">
    <property type="entry name" value="PROTEIN SGT1 HOMOLOG"/>
    <property type="match status" value="1"/>
</dbReference>
<accession>A0A6J1T2K6</accession>
<dbReference type="GO" id="GO:0051087">
    <property type="term" value="F:protein-folding chaperone binding"/>
    <property type="evidence" value="ECO:0007669"/>
    <property type="project" value="InterPro"/>
</dbReference>
<dbReference type="GeneID" id="113212872"/>
<protein>
    <submittedName>
        <fullName evidence="4">Protein SGT1 homolog</fullName>
    </submittedName>
</protein>
<evidence type="ECO:0000259" key="2">
    <source>
        <dbReference type="PROSITE" id="PS51203"/>
    </source>
</evidence>
<dbReference type="OrthoDB" id="1898560at2759"/>
<dbReference type="GO" id="GO:0005737">
    <property type="term" value="C:cytoplasm"/>
    <property type="evidence" value="ECO:0007669"/>
    <property type="project" value="UniProtKB-ARBA"/>
</dbReference>
<dbReference type="CTD" id="40982"/>
<keyword evidence="3" id="KW-1185">Reference proteome</keyword>
<dbReference type="AlphaFoldDB" id="A0A6J1T2K6"/>
<reference evidence="4" key="1">
    <citation type="submission" date="2025-08" db="UniProtKB">
        <authorList>
            <consortium name="RefSeq"/>
        </authorList>
    </citation>
    <scope>IDENTIFICATION</scope>
    <source>
        <tissue evidence="4">Whole organism</tissue>
    </source>
</reference>
<feature type="domain" description="SGS" evidence="1">
    <location>
        <begin position="112"/>
        <end position="205"/>
    </location>
</feature>
<dbReference type="InterPro" id="IPR007052">
    <property type="entry name" value="CS_dom"/>
</dbReference>
<evidence type="ECO:0000313" key="3">
    <source>
        <dbReference type="Proteomes" id="UP000504606"/>
    </source>
</evidence>
<dbReference type="Gene3D" id="2.60.40.790">
    <property type="match status" value="1"/>
</dbReference>
<dbReference type="SUPFAM" id="SSF49764">
    <property type="entry name" value="HSP20-like chaperones"/>
    <property type="match status" value="1"/>
</dbReference>
<organism evidence="3 4">
    <name type="scientific">Frankliniella occidentalis</name>
    <name type="common">Western flower thrips</name>
    <name type="synonym">Euthrips occidentalis</name>
    <dbReference type="NCBI Taxonomy" id="133901"/>
    <lineage>
        <taxon>Eukaryota</taxon>
        <taxon>Metazoa</taxon>
        <taxon>Ecdysozoa</taxon>
        <taxon>Arthropoda</taxon>
        <taxon>Hexapoda</taxon>
        <taxon>Insecta</taxon>
        <taxon>Pterygota</taxon>
        <taxon>Neoptera</taxon>
        <taxon>Paraneoptera</taxon>
        <taxon>Thysanoptera</taxon>
        <taxon>Terebrantia</taxon>
        <taxon>Thripoidea</taxon>
        <taxon>Thripidae</taxon>
        <taxon>Frankliniella</taxon>
    </lineage>
</organism>
<dbReference type="Pfam" id="PF05002">
    <property type="entry name" value="SGS"/>
    <property type="match status" value="1"/>
</dbReference>
<dbReference type="InterPro" id="IPR008978">
    <property type="entry name" value="HSP20-like_chaperone"/>
</dbReference>
<feature type="domain" description="CS" evidence="2">
    <location>
        <begin position="19"/>
        <end position="107"/>
    </location>
</feature>
<gene>
    <name evidence="4" type="primary">LOC113212872</name>
</gene>
<dbReference type="RefSeq" id="XP_026287503.1">
    <property type="nucleotide sequence ID" value="XM_026431718.2"/>
</dbReference>
<dbReference type="Pfam" id="PF04969">
    <property type="entry name" value="CS"/>
    <property type="match status" value="1"/>
</dbReference>
<proteinExistence type="predicted"/>
<dbReference type="PROSITE" id="PS51048">
    <property type="entry name" value="SGS"/>
    <property type="match status" value="1"/>
</dbReference>
<dbReference type="KEGG" id="foc:113212872"/>
<sequence>MATESTECPAAVVPAPAAMPKIREDWYQTETHVIINILVKNLKDDNVEIAYADDSVTINLKLPDKQTCFKYNLLHPINSSQSSHKILSSKVEIKLKKADGIRWEKLEADASALPSEVGKAPKEKNWDKVVVALAETEDDKPQGEAALNALFQQIYGEGSDDVRRAMNKSFVESGGTVLSTVWKDVKEKTVDVKPPDGVEYRKWND</sequence>